<dbReference type="EMBL" id="CDSF01000087">
    <property type="protein sequence ID" value="CEO98796.1"/>
    <property type="molecule type" value="Genomic_DNA"/>
</dbReference>
<evidence type="ECO:0000256" key="2">
    <source>
        <dbReference type="ARBA" id="ARBA00005099"/>
    </source>
</evidence>
<evidence type="ECO:0000256" key="3">
    <source>
        <dbReference type="ARBA" id="ARBA00006904"/>
    </source>
</evidence>
<comment type="cofactor">
    <cofactor evidence="1">
        <name>pyridoxal 5'-phosphate</name>
        <dbReference type="ChEBI" id="CHEBI:597326"/>
    </cofactor>
</comment>
<dbReference type="GO" id="GO:0004648">
    <property type="term" value="F:O-phospho-L-serine:2-oxoglutarate aminotransferase activity"/>
    <property type="evidence" value="ECO:0007669"/>
    <property type="project" value="UniProtKB-EC"/>
</dbReference>
<evidence type="ECO:0000256" key="10">
    <source>
        <dbReference type="ARBA" id="ARBA00047630"/>
    </source>
</evidence>
<dbReference type="InterPro" id="IPR000192">
    <property type="entry name" value="Aminotrans_V_dom"/>
</dbReference>
<dbReference type="EC" id="2.6.1.52" evidence="4"/>
<keyword evidence="9" id="KW-0718">Serine biosynthesis</keyword>
<comment type="similarity">
    <text evidence="3">Belongs to the class-V pyridoxal-phosphate-dependent aminotransferase family. SerC subfamily.</text>
</comment>
<evidence type="ECO:0000256" key="11">
    <source>
        <dbReference type="ARBA" id="ARBA00049007"/>
    </source>
</evidence>
<evidence type="ECO:0000313" key="14">
    <source>
        <dbReference type="EMBL" id="SPR00579.1"/>
    </source>
</evidence>
<dbReference type="Gene3D" id="3.90.1150.10">
    <property type="entry name" value="Aspartate Aminotransferase, domain 1"/>
    <property type="match status" value="1"/>
</dbReference>
<dbReference type="UniPathway" id="UPA00135">
    <property type="reaction ID" value="UER00197"/>
</dbReference>
<dbReference type="GO" id="GO:0005737">
    <property type="term" value="C:cytoplasm"/>
    <property type="evidence" value="ECO:0007669"/>
    <property type="project" value="TreeGrafter"/>
</dbReference>
<dbReference type="PANTHER" id="PTHR43247:SF1">
    <property type="entry name" value="PHOSPHOSERINE AMINOTRANSFERASE"/>
    <property type="match status" value="1"/>
</dbReference>
<feature type="domain" description="Aminotransferase class V" evidence="12">
    <location>
        <begin position="15"/>
        <end position="369"/>
    </location>
</feature>
<comment type="catalytic activity">
    <reaction evidence="10">
        <text>4-(phosphooxy)-L-threonine + 2-oxoglutarate = (R)-3-hydroxy-2-oxo-4-phosphooxybutanoate + L-glutamate</text>
        <dbReference type="Rhea" id="RHEA:16573"/>
        <dbReference type="ChEBI" id="CHEBI:16810"/>
        <dbReference type="ChEBI" id="CHEBI:29985"/>
        <dbReference type="ChEBI" id="CHEBI:58452"/>
        <dbReference type="ChEBI" id="CHEBI:58538"/>
        <dbReference type="EC" id="2.6.1.52"/>
    </reaction>
</comment>
<dbReference type="Gene3D" id="3.40.640.10">
    <property type="entry name" value="Type I PLP-dependent aspartate aminotransferase-like (Major domain)"/>
    <property type="match status" value="1"/>
</dbReference>
<evidence type="ECO:0000256" key="5">
    <source>
        <dbReference type="ARBA" id="ARBA00022576"/>
    </source>
</evidence>
<dbReference type="SUPFAM" id="SSF53383">
    <property type="entry name" value="PLP-dependent transferases"/>
    <property type="match status" value="1"/>
</dbReference>
<keyword evidence="14" id="KW-0496">Mitochondrion</keyword>
<dbReference type="InterPro" id="IPR015422">
    <property type="entry name" value="PyrdxlP-dep_Trfase_small"/>
</dbReference>
<keyword evidence="15" id="KW-1185">Reference proteome</keyword>
<dbReference type="GO" id="GO:0006564">
    <property type="term" value="P:L-serine biosynthetic process"/>
    <property type="evidence" value="ECO:0007669"/>
    <property type="project" value="UniProtKB-KW"/>
</dbReference>
<dbReference type="InterPro" id="IPR022278">
    <property type="entry name" value="Pser_aminoTfrase"/>
</dbReference>
<dbReference type="FunFam" id="3.40.640.10:FF:000010">
    <property type="entry name" value="Phosphoserine aminotransferase"/>
    <property type="match status" value="1"/>
</dbReference>
<evidence type="ECO:0000256" key="8">
    <source>
        <dbReference type="ARBA" id="ARBA00022898"/>
    </source>
</evidence>
<reference evidence="14 16" key="2">
    <citation type="submission" date="2018-03" db="EMBL/GenBank/DDBJ databases">
        <authorList>
            <person name="Fogelqvist J."/>
        </authorList>
    </citation>
    <scope>NUCLEOTIDE SEQUENCE [LARGE SCALE GENOMIC DNA]</scope>
</reference>
<dbReference type="EMBL" id="OVEO01000014">
    <property type="protein sequence ID" value="SPR00579.1"/>
    <property type="molecule type" value="Genomic_DNA"/>
</dbReference>
<keyword evidence="8" id="KW-0663">Pyridoxal phosphate</keyword>
<dbReference type="Proteomes" id="UP000039324">
    <property type="component" value="Unassembled WGS sequence"/>
</dbReference>
<dbReference type="InterPro" id="IPR015424">
    <property type="entry name" value="PyrdxlP-dep_Trfase"/>
</dbReference>
<geneLocation type="mitochondrion" evidence="14"/>
<sequence>MGMGDAGAKARRVANFQAGPAQLPVPVLGQAARAMTDVTPDGAGVSIAELGHRTEQFERIMDQTCADIRRLLQLPDTHSILFMPGGGSAQFSAVPLNLLGATGKDTADYIVTGSWSEKAATEAKKYCNVNVVYSGKAQGYTDCPQQGQALSFSPDPAYVYYCANETVNGVEYPGVPDCPNGVPLVGDFSSTFMSRPFAADDYAKFAVVFAGAQKNVGPPGITIVIVQNDMIGKALGITPLMLDYRTFSAHKSLYNTPPTISVYMVGLMMQWIESMGGVDALGKINDAKASALYDAIDGSRLFKCSVSRNCRSRMNVVFTINGDCSGELLRSFLSEAESNGMVGLAGHRSVGGVRASLYNAVSKDNVDQLIQFMKDFESRHLP</sequence>
<accession>A0A0G4IUM5</accession>
<evidence type="ECO:0000256" key="7">
    <source>
        <dbReference type="ARBA" id="ARBA00022679"/>
    </source>
</evidence>
<dbReference type="Pfam" id="PF00266">
    <property type="entry name" value="Aminotran_5"/>
    <property type="match status" value="1"/>
</dbReference>
<keyword evidence="5" id="KW-0032">Aminotransferase</keyword>
<evidence type="ECO:0000256" key="4">
    <source>
        <dbReference type="ARBA" id="ARBA00013030"/>
    </source>
</evidence>
<dbReference type="InterPro" id="IPR015421">
    <property type="entry name" value="PyrdxlP-dep_Trfase_major"/>
</dbReference>
<reference evidence="13 15" key="1">
    <citation type="submission" date="2015-02" db="EMBL/GenBank/DDBJ databases">
        <authorList>
            <person name="Chooi Y.-H."/>
        </authorList>
    </citation>
    <scope>NUCLEOTIDE SEQUENCE [LARGE SCALE GENOMIC DNA]</scope>
    <source>
        <strain evidence="13">E3</strain>
    </source>
</reference>
<evidence type="ECO:0000256" key="6">
    <source>
        <dbReference type="ARBA" id="ARBA00022605"/>
    </source>
</evidence>
<comment type="catalytic activity">
    <reaction evidence="11">
        <text>O-phospho-L-serine + 2-oxoglutarate = 3-phosphooxypyruvate + L-glutamate</text>
        <dbReference type="Rhea" id="RHEA:14329"/>
        <dbReference type="ChEBI" id="CHEBI:16810"/>
        <dbReference type="ChEBI" id="CHEBI:18110"/>
        <dbReference type="ChEBI" id="CHEBI:29985"/>
        <dbReference type="ChEBI" id="CHEBI:57524"/>
        <dbReference type="EC" id="2.6.1.52"/>
    </reaction>
</comment>
<organism evidence="13 15">
    <name type="scientific">Plasmodiophora brassicae</name>
    <name type="common">Clubroot disease agent</name>
    <dbReference type="NCBI Taxonomy" id="37360"/>
    <lineage>
        <taxon>Eukaryota</taxon>
        <taxon>Sar</taxon>
        <taxon>Rhizaria</taxon>
        <taxon>Endomyxa</taxon>
        <taxon>Phytomyxea</taxon>
        <taxon>Plasmodiophorida</taxon>
        <taxon>Plasmodiophoridae</taxon>
        <taxon>Plasmodiophora</taxon>
    </lineage>
</organism>
<dbReference type="PIRSF" id="PIRSF000525">
    <property type="entry name" value="SerC"/>
    <property type="match status" value="1"/>
</dbReference>
<evidence type="ECO:0000256" key="9">
    <source>
        <dbReference type="ARBA" id="ARBA00023299"/>
    </source>
</evidence>
<protein>
    <recommendedName>
        <fullName evidence="4">phosphoserine transaminase</fullName>
        <ecNumber evidence="4">2.6.1.52</ecNumber>
    </recommendedName>
</protein>
<dbReference type="STRING" id="37360.A0A0G4IUM5"/>
<dbReference type="FunFam" id="3.90.1150.10:FF:000006">
    <property type="entry name" value="Phosphoserine aminotransferase"/>
    <property type="match status" value="1"/>
</dbReference>
<dbReference type="OrthoDB" id="1703350at2759"/>
<name>A0A0G4IUM5_PLABS</name>
<dbReference type="HAMAP" id="MF_00160">
    <property type="entry name" value="SerC_aminotrans_5"/>
    <property type="match status" value="1"/>
</dbReference>
<evidence type="ECO:0000313" key="13">
    <source>
        <dbReference type="EMBL" id="CEO98796.1"/>
    </source>
</evidence>
<dbReference type="AlphaFoldDB" id="A0A0G4IUM5"/>
<comment type="pathway">
    <text evidence="2">Amino-acid biosynthesis; L-serine biosynthesis; L-serine from 3-phospho-D-glycerate: step 2/3.</text>
</comment>
<evidence type="ECO:0000313" key="16">
    <source>
        <dbReference type="Proteomes" id="UP000290189"/>
    </source>
</evidence>
<dbReference type="OMA" id="AFVYFCD"/>
<keyword evidence="6" id="KW-0028">Amino-acid biosynthesis</keyword>
<dbReference type="GO" id="GO:0030170">
    <property type="term" value="F:pyridoxal phosphate binding"/>
    <property type="evidence" value="ECO:0007669"/>
    <property type="project" value="TreeGrafter"/>
</dbReference>
<evidence type="ECO:0000313" key="15">
    <source>
        <dbReference type="Proteomes" id="UP000039324"/>
    </source>
</evidence>
<evidence type="ECO:0000256" key="1">
    <source>
        <dbReference type="ARBA" id="ARBA00001933"/>
    </source>
</evidence>
<keyword evidence="7" id="KW-0808">Transferase</keyword>
<gene>
    <name evidence="13" type="ORF">PBRA_006910</name>
    <name evidence="14" type="ORF">PLBR_LOCUS7794</name>
</gene>
<dbReference type="Proteomes" id="UP000290189">
    <property type="component" value="Unassembled WGS sequence"/>
</dbReference>
<proteinExistence type="inferred from homology"/>
<evidence type="ECO:0000259" key="12">
    <source>
        <dbReference type="Pfam" id="PF00266"/>
    </source>
</evidence>
<dbReference type="NCBIfam" id="NF003764">
    <property type="entry name" value="PRK05355.1"/>
    <property type="match status" value="1"/>
</dbReference>
<dbReference type="PANTHER" id="PTHR43247">
    <property type="entry name" value="PHOSPHOSERINE AMINOTRANSFERASE"/>
    <property type="match status" value="1"/>
</dbReference>